<keyword evidence="20" id="KW-1185">Reference proteome</keyword>
<keyword evidence="3 17" id="KW-0813">Transport</keyword>
<comment type="caution">
    <text evidence="19">The sequence shown here is derived from an EMBL/GenBank/DDBJ whole genome shotgun (WGS) entry which is preliminary data.</text>
</comment>
<accession>A0AAW2BPD7</accession>
<keyword evidence="12" id="KW-1278">Translocase</keyword>
<dbReference type="GO" id="GO:0005886">
    <property type="term" value="C:plasma membrane"/>
    <property type="evidence" value="ECO:0007669"/>
    <property type="project" value="TreeGrafter"/>
</dbReference>
<keyword evidence="7 17" id="KW-0547">Nucleotide-binding</keyword>
<keyword evidence="6" id="KW-0479">Metal-binding</keyword>
<dbReference type="GO" id="GO:0016887">
    <property type="term" value="F:ATP hydrolysis activity"/>
    <property type="evidence" value="ECO:0007669"/>
    <property type="project" value="InterPro"/>
</dbReference>
<evidence type="ECO:0000256" key="6">
    <source>
        <dbReference type="ARBA" id="ARBA00022723"/>
    </source>
</evidence>
<dbReference type="SMART" id="SM00831">
    <property type="entry name" value="Cation_ATPase_N"/>
    <property type="match status" value="1"/>
</dbReference>
<dbReference type="FunFam" id="1.20.5.170:FF:000026">
    <property type="entry name" value="Calcium-transporting ATPase"/>
    <property type="match status" value="1"/>
</dbReference>
<keyword evidence="9 17" id="KW-0067">ATP-binding</keyword>
<proteinExistence type="inferred from homology"/>
<dbReference type="Gene3D" id="1.20.1110.10">
    <property type="entry name" value="Calcium-transporting ATPase, transmembrane domain"/>
    <property type="match status" value="1"/>
</dbReference>
<evidence type="ECO:0000259" key="18">
    <source>
        <dbReference type="SMART" id="SM00831"/>
    </source>
</evidence>
<dbReference type="InterPro" id="IPR004014">
    <property type="entry name" value="ATPase_P-typ_cation-transptr_N"/>
</dbReference>
<dbReference type="SFLD" id="SFLDF00027">
    <property type="entry name" value="p-type_atpase"/>
    <property type="match status" value="1"/>
</dbReference>
<dbReference type="GO" id="GO:0005516">
    <property type="term" value="F:calmodulin binding"/>
    <property type="evidence" value="ECO:0007669"/>
    <property type="project" value="UniProtKB-KW"/>
</dbReference>
<evidence type="ECO:0000256" key="9">
    <source>
        <dbReference type="ARBA" id="ARBA00022840"/>
    </source>
</evidence>
<feature type="transmembrane region" description="Helical" evidence="17">
    <location>
        <begin position="170"/>
        <end position="189"/>
    </location>
</feature>
<dbReference type="GO" id="GO:0005524">
    <property type="term" value="F:ATP binding"/>
    <property type="evidence" value="ECO:0007669"/>
    <property type="project" value="UniProtKB-KW"/>
</dbReference>
<dbReference type="Pfam" id="PF00690">
    <property type="entry name" value="Cation_ATPase_N"/>
    <property type="match status" value="1"/>
</dbReference>
<keyword evidence="15 17" id="KW-0472">Membrane</keyword>
<sequence length="1034" mass="112543">MERKLLKDFELDPKNPSNEALQRWRSAVSIVKNPRRRFRHVADLAKRSAAELKRRKIQEKIRVALYVQKAALQFIEAAGRPEYKLPDEDREAGFSIHPDELASIVRGHDIKGLKIHGGVEGIARKICVSPSEGVSTKDLPTRQKIYGFNSFTEKPSRTFLMFVWESLHDLTLIILMVCAVVSIGVGIPTEGWPKGLYDGLGIILSIVLVVMVTAISDYKQSLEFKDLDSEKKKISIQVTRDGKRQKVSIYDLVVGDIVHLSIGDQVPADGIYISGYSLLIDESSLSGESEPVNVYEEKPFLLSGTKVQDGSGKMLVTTVGMRTEWGKLMETLNEGGEDETPLQVKLNGVATIIGKIGLTFAVLTFLILLGRYLVEKALNNEFTVWSSSDALTILNYFATAVTIIVVAVPEGLPLAVTLSLAFAMKKLMEERALVRHLSACETMGSAGCICTDKTGTLTTNHMAVVKVWISEKSIDIKGNASDLLKSEISGRVLGILLQAIFQNTGSEVVKDDSGKNTILGTPTESALLEFGLLLGGDFDAQHREFKILKVEPFNSVRKKMSVLVALPSGGVRAFCKGASEIILRMCDKIVDCNGESVNLSEEQEKDITDVINGFASGALRTLCLAFKDVDDNSIENSIPDSGYTLIAVVGIKDPVRPGVKDAVLNCLAAGITVRMVTGDNIYTAKAIAGECGILTVDGVAIEGSEFRSMSPEQMKDIIPKIQVMARSSPSDKHTLVTHLRKMFGEVVAVTGDGTNDAPALHEADIGLAMGIAGTEVAKENADVIILDDNFTTIVNVAKWGRAVYINIQKFVQFQLTVNVVALALNFATACISGSAPLTAVQLLWVNMIMDTLGALALATEPPNEGLMKRPPVGRGVNFITKAMWRNIIGHSIYQLVVLAVLYFDGKRLLNLSGSDATDVLNTLIFNSFVFCQVFNEINSRDIEKINVFRGMLNSRIFLGVMVGTVVFQVIIVEFLGDFASTVPLSWQLWLLSVLLGSVSLLVAVILKCIPVDKTTSTTNHHDGYDALPSGDNLA</sequence>
<dbReference type="SUPFAM" id="SSF56784">
    <property type="entry name" value="HAD-like"/>
    <property type="match status" value="1"/>
</dbReference>
<keyword evidence="14 17" id="KW-0406">Ion transport</keyword>
<evidence type="ECO:0000256" key="8">
    <source>
        <dbReference type="ARBA" id="ARBA00022837"/>
    </source>
</evidence>
<keyword evidence="5 17" id="KW-0812">Transmembrane</keyword>
<dbReference type="Pfam" id="PF12515">
    <property type="entry name" value="CaATP_NAI"/>
    <property type="match status" value="1"/>
</dbReference>
<keyword evidence="8 17" id="KW-0106">Calcium</keyword>
<evidence type="ECO:0000256" key="16">
    <source>
        <dbReference type="ARBA" id="ARBA00048694"/>
    </source>
</evidence>
<evidence type="ECO:0000256" key="14">
    <source>
        <dbReference type="ARBA" id="ARBA00023065"/>
    </source>
</evidence>
<dbReference type="NCBIfam" id="TIGR01494">
    <property type="entry name" value="ATPase_P-type"/>
    <property type="match status" value="2"/>
</dbReference>
<name>A0AAW2BPD7_9ROSI</name>
<evidence type="ECO:0000256" key="13">
    <source>
        <dbReference type="ARBA" id="ARBA00022989"/>
    </source>
</evidence>
<evidence type="ECO:0000256" key="11">
    <source>
        <dbReference type="ARBA" id="ARBA00022860"/>
    </source>
</evidence>
<dbReference type="Gene3D" id="1.20.5.170">
    <property type="match status" value="1"/>
</dbReference>
<keyword evidence="10" id="KW-0460">Magnesium</keyword>
<evidence type="ECO:0000313" key="19">
    <source>
        <dbReference type="EMBL" id="KAK9987373.1"/>
    </source>
</evidence>
<evidence type="ECO:0000256" key="1">
    <source>
        <dbReference type="ARBA" id="ARBA00004141"/>
    </source>
</evidence>
<dbReference type="NCBIfam" id="TIGR01517">
    <property type="entry name" value="ATPase-IIB_Ca"/>
    <property type="match status" value="1"/>
</dbReference>
<comment type="caution">
    <text evidence="17">Lacks conserved residue(s) required for the propagation of feature annotation.</text>
</comment>
<feature type="transmembrane region" description="Helical" evidence="17">
    <location>
        <begin position="988"/>
        <end position="1006"/>
    </location>
</feature>
<dbReference type="GO" id="GO:0005388">
    <property type="term" value="F:P-type calcium transporter activity"/>
    <property type="evidence" value="ECO:0007669"/>
    <property type="project" value="UniProtKB-EC"/>
</dbReference>
<dbReference type="InterPro" id="IPR024750">
    <property type="entry name" value="Ca_ATPase_N_dom"/>
</dbReference>
<dbReference type="InterPro" id="IPR023214">
    <property type="entry name" value="HAD_sf"/>
</dbReference>
<dbReference type="SFLD" id="SFLDS00003">
    <property type="entry name" value="Haloacid_Dehalogenase"/>
    <property type="match status" value="1"/>
</dbReference>
<keyword evidence="13 17" id="KW-1133">Transmembrane helix</keyword>
<dbReference type="Pfam" id="PF13246">
    <property type="entry name" value="Cation_ATPase"/>
    <property type="match status" value="1"/>
</dbReference>
<dbReference type="Gene3D" id="2.70.150.10">
    <property type="entry name" value="Calcium-transporting ATPase, cytoplasmic transduction domain A"/>
    <property type="match status" value="1"/>
</dbReference>
<dbReference type="PROSITE" id="PS00154">
    <property type="entry name" value="ATPASE_E1_E2"/>
    <property type="match status" value="1"/>
</dbReference>
<dbReference type="SFLD" id="SFLDG00002">
    <property type="entry name" value="C1.7:_P-type_atpase_like"/>
    <property type="match status" value="1"/>
</dbReference>
<feature type="transmembrane region" description="Helical" evidence="17">
    <location>
        <begin position="883"/>
        <end position="903"/>
    </location>
</feature>
<dbReference type="Gene3D" id="3.40.1110.10">
    <property type="entry name" value="Calcium-transporting ATPase, cytoplasmic domain N"/>
    <property type="match status" value="1"/>
</dbReference>
<dbReference type="EMBL" id="JAZDWU010000011">
    <property type="protein sequence ID" value="KAK9987373.1"/>
    <property type="molecule type" value="Genomic_DNA"/>
</dbReference>
<evidence type="ECO:0000256" key="15">
    <source>
        <dbReference type="ARBA" id="ARBA00023136"/>
    </source>
</evidence>
<dbReference type="InterPro" id="IPR044492">
    <property type="entry name" value="P_typ_ATPase_HD_dom"/>
</dbReference>
<dbReference type="InterPro" id="IPR006068">
    <property type="entry name" value="ATPase_P-typ_cation-transptr_C"/>
</dbReference>
<dbReference type="InterPro" id="IPR006408">
    <property type="entry name" value="P-type_ATPase_IIB"/>
</dbReference>
<feature type="transmembrane region" description="Helical" evidence="17">
    <location>
        <begin position="352"/>
        <end position="373"/>
    </location>
</feature>
<feature type="transmembrane region" description="Helical" evidence="17">
    <location>
        <begin position="956"/>
        <end position="976"/>
    </location>
</feature>
<feature type="transmembrane region" description="Helical" evidence="17">
    <location>
        <begin position="393"/>
        <end position="423"/>
    </location>
</feature>
<evidence type="ECO:0000256" key="10">
    <source>
        <dbReference type="ARBA" id="ARBA00022842"/>
    </source>
</evidence>
<dbReference type="FunFam" id="3.40.1110.10:FF:000011">
    <property type="entry name" value="Calcium-transporting ATPase"/>
    <property type="match status" value="1"/>
</dbReference>
<dbReference type="SUPFAM" id="SSF81653">
    <property type="entry name" value="Calcium ATPase, transduction domain A"/>
    <property type="match status" value="1"/>
</dbReference>
<dbReference type="Gene3D" id="3.40.50.1000">
    <property type="entry name" value="HAD superfamily/HAD-like"/>
    <property type="match status" value="1"/>
</dbReference>
<keyword evidence="11" id="KW-0112">Calmodulin-binding</keyword>
<feature type="transmembrane region" description="Helical" evidence="17">
    <location>
        <begin position="195"/>
        <end position="215"/>
    </location>
</feature>
<dbReference type="InterPro" id="IPR018303">
    <property type="entry name" value="ATPase_P-typ_P_site"/>
</dbReference>
<dbReference type="InterPro" id="IPR036412">
    <property type="entry name" value="HAD-like_sf"/>
</dbReference>
<dbReference type="SUPFAM" id="SSF81665">
    <property type="entry name" value="Calcium ATPase, transmembrane domain M"/>
    <property type="match status" value="1"/>
</dbReference>
<dbReference type="InterPro" id="IPR001757">
    <property type="entry name" value="P_typ_ATPase"/>
</dbReference>
<dbReference type="FunFam" id="2.70.150.10:FF:000006">
    <property type="entry name" value="Calcium-transporting ATPase"/>
    <property type="match status" value="1"/>
</dbReference>
<dbReference type="PANTHER" id="PTHR24093:SF462">
    <property type="entry name" value="CALCIUM-TRANSPORTING ATPASE 11, PLASMA MEMBRANE-TYPE-RELATED"/>
    <property type="match status" value="1"/>
</dbReference>
<evidence type="ECO:0000256" key="12">
    <source>
        <dbReference type="ARBA" id="ARBA00022967"/>
    </source>
</evidence>
<gene>
    <name evidence="19" type="ORF">SO802_032324</name>
</gene>
<evidence type="ECO:0000256" key="17">
    <source>
        <dbReference type="RuleBase" id="RU361146"/>
    </source>
</evidence>
<dbReference type="EC" id="7.2.2.10" evidence="17"/>
<comment type="subcellular location">
    <subcellularLocation>
        <location evidence="1 17">Membrane</location>
        <topology evidence="1 17">Multi-pass membrane protein</topology>
    </subcellularLocation>
</comment>
<evidence type="ECO:0000256" key="7">
    <source>
        <dbReference type="ARBA" id="ARBA00022741"/>
    </source>
</evidence>
<dbReference type="PRINTS" id="PR00120">
    <property type="entry name" value="HATPASE"/>
</dbReference>
<evidence type="ECO:0000256" key="2">
    <source>
        <dbReference type="ARBA" id="ARBA00006124"/>
    </source>
</evidence>
<dbReference type="GO" id="GO:0046872">
    <property type="term" value="F:metal ion binding"/>
    <property type="evidence" value="ECO:0007669"/>
    <property type="project" value="UniProtKB-KW"/>
</dbReference>
<dbReference type="InterPro" id="IPR023298">
    <property type="entry name" value="ATPase_P-typ_TM_dom_sf"/>
</dbReference>
<dbReference type="PRINTS" id="PR00119">
    <property type="entry name" value="CATATPASE"/>
</dbReference>
<comment type="similarity">
    <text evidence="2 17">Belongs to the cation transport ATPase (P-type) (TC 3.A.3) family. Type IIB subfamily.</text>
</comment>
<dbReference type="FunFam" id="1.20.1110.10:FF:000039">
    <property type="entry name" value="Calcium-transporting ATPase"/>
    <property type="match status" value="1"/>
</dbReference>
<dbReference type="FunFam" id="3.40.50.1000:FF:000011">
    <property type="entry name" value="Calcium-transporting ATPase"/>
    <property type="match status" value="1"/>
</dbReference>
<reference evidence="19 20" key="1">
    <citation type="submission" date="2024-01" db="EMBL/GenBank/DDBJ databases">
        <title>A telomere-to-telomere, gap-free genome of sweet tea (Lithocarpus litseifolius).</title>
        <authorList>
            <person name="Zhou J."/>
        </authorList>
    </citation>
    <scope>NUCLEOTIDE SEQUENCE [LARGE SCALE GENOMIC DNA]</scope>
    <source>
        <strain evidence="19">Zhou-2022a</strain>
        <tissue evidence="19">Leaf</tissue>
    </source>
</reference>
<dbReference type="InterPro" id="IPR008250">
    <property type="entry name" value="ATPase_P-typ_transduc_dom_A_sf"/>
</dbReference>
<dbReference type="Pfam" id="PF00689">
    <property type="entry name" value="Cation_ATPase_C"/>
    <property type="match status" value="1"/>
</dbReference>
<dbReference type="Pfam" id="PF00122">
    <property type="entry name" value="E1-E2_ATPase"/>
    <property type="match status" value="1"/>
</dbReference>
<evidence type="ECO:0000256" key="3">
    <source>
        <dbReference type="ARBA" id="ARBA00022448"/>
    </source>
</evidence>
<dbReference type="CDD" id="cd02081">
    <property type="entry name" value="P-type_ATPase_Ca_PMCA-like"/>
    <property type="match status" value="1"/>
</dbReference>
<evidence type="ECO:0000313" key="20">
    <source>
        <dbReference type="Proteomes" id="UP001459277"/>
    </source>
</evidence>
<evidence type="ECO:0000256" key="4">
    <source>
        <dbReference type="ARBA" id="ARBA00022568"/>
    </source>
</evidence>
<feature type="transmembrane region" description="Helical" evidence="17">
    <location>
        <begin position="815"/>
        <end position="835"/>
    </location>
</feature>
<keyword evidence="4 17" id="KW-0109">Calcium transport</keyword>
<organism evidence="19 20">
    <name type="scientific">Lithocarpus litseifolius</name>
    <dbReference type="NCBI Taxonomy" id="425828"/>
    <lineage>
        <taxon>Eukaryota</taxon>
        <taxon>Viridiplantae</taxon>
        <taxon>Streptophyta</taxon>
        <taxon>Embryophyta</taxon>
        <taxon>Tracheophyta</taxon>
        <taxon>Spermatophyta</taxon>
        <taxon>Magnoliopsida</taxon>
        <taxon>eudicotyledons</taxon>
        <taxon>Gunneridae</taxon>
        <taxon>Pentapetalae</taxon>
        <taxon>rosids</taxon>
        <taxon>fabids</taxon>
        <taxon>Fagales</taxon>
        <taxon>Fagaceae</taxon>
        <taxon>Lithocarpus</taxon>
    </lineage>
</organism>
<protein>
    <recommendedName>
        <fullName evidence="17">Calcium-transporting ATPase</fullName>
        <ecNumber evidence="17">7.2.2.10</ecNumber>
    </recommendedName>
</protein>
<dbReference type="InterPro" id="IPR023299">
    <property type="entry name" value="ATPase_P-typ_cyto_dom_N"/>
</dbReference>
<comment type="function">
    <text evidence="17">Catalyzes the hydrolysis of ATP coupled with the transport of calcium.</text>
</comment>
<dbReference type="AlphaFoldDB" id="A0AAW2BPD7"/>
<feature type="domain" description="Cation-transporting P-type ATPase N-terminal" evidence="18">
    <location>
        <begin position="115"/>
        <end position="187"/>
    </location>
</feature>
<dbReference type="Proteomes" id="UP001459277">
    <property type="component" value="Unassembled WGS sequence"/>
</dbReference>
<dbReference type="PANTHER" id="PTHR24093">
    <property type="entry name" value="CATION TRANSPORTING ATPASE"/>
    <property type="match status" value="1"/>
</dbReference>
<comment type="catalytic activity">
    <reaction evidence="16 17">
        <text>Ca(2+)(in) + ATP + H2O = Ca(2+)(out) + ADP + phosphate + H(+)</text>
        <dbReference type="Rhea" id="RHEA:18105"/>
        <dbReference type="ChEBI" id="CHEBI:15377"/>
        <dbReference type="ChEBI" id="CHEBI:15378"/>
        <dbReference type="ChEBI" id="CHEBI:29108"/>
        <dbReference type="ChEBI" id="CHEBI:30616"/>
        <dbReference type="ChEBI" id="CHEBI:43474"/>
        <dbReference type="ChEBI" id="CHEBI:456216"/>
        <dbReference type="EC" id="7.2.2.10"/>
    </reaction>
</comment>
<evidence type="ECO:0000256" key="5">
    <source>
        <dbReference type="ARBA" id="ARBA00022692"/>
    </source>
</evidence>
<dbReference type="InterPro" id="IPR059000">
    <property type="entry name" value="ATPase_P-type_domA"/>
</dbReference>